<dbReference type="PANTHER" id="PTHR24321:SF8">
    <property type="entry name" value="ESTRADIOL 17-BETA-DEHYDROGENASE 8-RELATED"/>
    <property type="match status" value="1"/>
</dbReference>
<dbReference type="InterPro" id="IPR023985">
    <property type="entry name" value="SDR_subfam_1"/>
</dbReference>
<dbReference type="RefSeq" id="WP_337705692.1">
    <property type="nucleotide sequence ID" value="NZ_JBBEGM010000011.1"/>
</dbReference>
<evidence type="ECO:0000256" key="3">
    <source>
        <dbReference type="ARBA" id="ARBA00023027"/>
    </source>
</evidence>
<dbReference type="Pfam" id="PF13561">
    <property type="entry name" value="adh_short_C2"/>
    <property type="match status" value="1"/>
</dbReference>
<dbReference type="InterPro" id="IPR002347">
    <property type="entry name" value="SDR_fam"/>
</dbReference>
<comment type="caution">
    <text evidence="4">The sequence shown here is derived from an EMBL/GenBank/DDBJ whole genome shotgun (WGS) entry which is preliminary data.</text>
</comment>
<dbReference type="InterPro" id="IPR036291">
    <property type="entry name" value="NAD(P)-bd_dom_sf"/>
</dbReference>
<accession>A0ABU8MAG6</accession>
<evidence type="ECO:0000256" key="1">
    <source>
        <dbReference type="ARBA" id="ARBA00006484"/>
    </source>
</evidence>
<dbReference type="PANTHER" id="PTHR24321">
    <property type="entry name" value="DEHYDROGENASES, SHORT CHAIN"/>
    <property type="match status" value="1"/>
</dbReference>
<dbReference type="Gene3D" id="3.40.50.720">
    <property type="entry name" value="NAD(P)-binding Rossmann-like Domain"/>
    <property type="match status" value="1"/>
</dbReference>
<dbReference type="NCBIfam" id="NF009467">
    <property type="entry name" value="PRK12826.1-3"/>
    <property type="match status" value="1"/>
</dbReference>
<dbReference type="EMBL" id="JBBEGM010000011">
    <property type="protein sequence ID" value="MEJ2864331.1"/>
    <property type="molecule type" value="Genomic_DNA"/>
</dbReference>
<dbReference type="SUPFAM" id="SSF51735">
    <property type="entry name" value="NAD(P)-binding Rossmann-fold domains"/>
    <property type="match status" value="1"/>
</dbReference>
<dbReference type="Proteomes" id="UP001369736">
    <property type="component" value="Unassembled WGS sequence"/>
</dbReference>
<comment type="similarity">
    <text evidence="1">Belongs to the short-chain dehydrogenases/reductases (SDR) family.</text>
</comment>
<keyword evidence="3" id="KW-0520">NAD</keyword>
<dbReference type="PRINTS" id="PR00081">
    <property type="entry name" value="GDHRDH"/>
</dbReference>
<name>A0ABU8MAG6_9PSEU</name>
<gene>
    <name evidence="4" type="ORF">WCD58_24450</name>
</gene>
<organism evidence="4 5">
    <name type="scientific">Actinomycetospora flava</name>
    <dbReference type="NCBI Taxonomy" id="3129232"/>
    <lineage>
        <taxon>Bacteria</taxon>
        <taxon>Bacillati</taxon>
        <taxon>Actinomycetota</taxon>
        <taxon>Actinomycetes</taxon>
        <taxon>Pseudonocardiales</taxon>
        <taxon>Pseudonocardiaceae</taxon>
        <taxon>Actinomycetospora</taxon>
    </lineage>
</organism>
<evidence type="ECO:0000256" key="2">
    <source>
        <dbReference type="ARBA" id="ARBA00023002"/>
    </source>
</evidence>
<evidence type="ECO:0000313" key="5">
    <source>
        <dbReference type="Proteomes" id="UP001369736"/>
    </source>
</evidence>
<evidence type="ECO:0000313" key="4">
    <source>
        <dbReference type="EMBL" id="MEJ2864331.1"/>
    </source>
</evidence>
<dbReference type="NCBIfam" id="TIGR03971">
    <property type="entry name" value="SDR_subfam_1"/>
    <property type="match status" value="1"/>
</dbReference>
<sequence length="282" mass="30073">MGRMDGKVAFITGAARGQGRRHAERLAQEGADIIAVDLCEDLDTIPYSSATPDDLAETVRLVEHLDRRIVAHRADVRDLDGLRSAVADGLAQLGRIDVVCANAGVANFAPALELTEQQWDEVISIDLTGVWKTVRAAAPAVIEGGRGGSVILTSSIAGLMAYPNLAAYVAAKHGVVGLMRALATELAPHRIRVNSIHPSNVDTPMIDNDLVRGFFTGQERATRDQAAQGMQSINALPLPWAEVDDISNAVVYLASDESRYVTGSMMTIDAGATLPFKLPHVS</sequence>
<dbReference type="CDD" id="cd05233">
    <property type="entry name" value="SDR_c"/>
    <property type="match status" value="1"/>
</dbReference>
<keyword evidence="2" id="KW-0560">Oxidoreductase</keyword>
<proteinExistence type="inferred from homology"/>
<dbReference type="PROSITE" id="PS00061">
    <property type="entry name" value="ADH_SHORT"/>
    <property type="match status" value="1"/>
</dbReference>
<dbReference type="InterPro" id="IPR020904">
    <property type="entry name" value="Sc_DH/Rdtase_CS"/>
</dbReference>
<reference evidence="4 5" key="1">
    <citation type="submission" date="2024-03" db="EMBL/GenBank/DDBJ databases">
        <title>Actinomycetospora sp. OC33-EN07, a novel actinomycete isolated from wild orchid (Aerides multiflora).</title>
        <authorList>
            <person name="Suriyachadkun C."/>
        </authorList>
    </citation>
    <scope>NUCLEOTIDE SEQUENCE [LARGE SCALE GENOMIC DNA]</scope>
    <source>
        <strain evidence="4 5">OC33-EN07</strain>
    </source>
</reference>
<dbReference type="PRINTS" id="PR00080">
    <property type="entry name" value="SDRFAMILY"/>
</dbReference>
<protein>
    <submittedName>
        <fullName evidence="4">Mycofactocin-coupled SDR family oxidoreductase</fullName>
    </submittedName>
</protein>
<keyword evidence="5" id="KW-1185">Reference proteome</keyword>